<gene>
    <name evidence="1" type="ORF">N801_10045</name>
</gene>
<evidence type="ECO:0000313" key="2">
    <source>
        <dbReference type="Proteomes" id="UP000030013"/>
    </source>
</evidence>
<sequence length="34" mass="3518">MDQLTEAREALAAHARSVLGLPTAAASQMEAGLH</sequence>
<accession>A0A0A0JUJ9</accession>
<comment type="caution">
    <text evidence="1">The sequence shown here is derived from an EMBL/GenBank/DDBJ whole genome shotgun (WGS) entry which is preliminary data.</text>
</comment>
<reference evidence="1 2" key="1">
    <citation type="submission" date="2013-08" db="EMBL/GenBank/DDBJ databases">
        <title>The genome sequence of Knoellia aerolata.</title>
        <authorList>
            <person name="Zhu W."/>
            <person name="Wang G."/>
        </authorList>
    </citation>
    <scope>NUCLEOTIDE SEQUENCE [LARGE SCALE GENOMIC DNA]</scope>
    <source>
        <strain evidence="1 2">DSM 18566</strain>
    </source>
</reference>
<name>A0A0A0JUJ9_9MICO</name>
<dbReference type="EMBL" id="AVPL01000026">
    <property type="protein sequence ID" value="KGN41015.1"/>
    <property type="molecule type" value="Genomic_DNA"/>
</dbReference>
<dbReference type="AlphaFoldDB" id="A0A0A0JUJ9"/>
<evidence type="ECO:0000313" key="1">
    <source>
        <dbReference type="EMBL" id="KGN41015.1"/>
    </source>
</evidence>
<dbReference type="Proteomes" id="UP000030013">
    <property type="component" value="Unassembled WGS sequence"/>
</dbReference>
<keyword evidence="2" id="KW-1185">Reference proteome</keyword>
<organism evidence="1 2">
    <name type="scientific">Knoellia aerolata DSM 18566</name>
    <dbReference type="NCBI Taxonomy" id="1385519"/>
    <lineage>
        <taxon>Bacteria</taxon>
        <taxon>Bacillati</taxon>
        <taxon>Actinomycetota</taxon>
        <taxon>Actinomycetes</taxon>
        <taxon>Micrococcales</taxon>
        <taxon>Intrasporangiaceae</taxon>
        <taxon>Knoellia</taxon>
    </lineage>
</organism>
<proteinExistence type="predicted"/>
<protein>
    <submittedName>
        <fullName evidence="1">Uncharacterized protein</fullName>
    </submittedName>
</protein>